<dbReference type="Pfam" id="PF04828">
    <property type="entry name" value="GFA"/>
    <property type="match status" value="1"/>
</dbReference>
<evidence type="ECO:0000256" key="4">
    <source>
        <dbReference type="ARBA" id="ARBA00023239"/>
    </source>
</evidence>
<keyword evidence="2" id="KW-0479">Metal-binding</keyword>
<keyword evidence="3" id="KW-0862">Zinc</keyword>
<evidence type="ECO:0000256" key="3">
    <source>
        <dbReference type="ARBA" id="ARBA00022833"/>
    </source>
</evidence>
<dbReference type="PANTHER" id="PTHR33337:SF40">
    <property type="entry name" value="CENP-V_GFA DOMAIN-CONTAINING PROTEIN-RELATED"/>
    <property type="match status" value="1"/>
</dbReference>
<evidence type="ECO:0000313" key="7">
    <source>
        <dbReference type="Proteomes" id="UP001305928"/>
    </source>
</evidence>
<dbReference type="Proteomes" id="UP001305928">
    <property type="component" value="Chromosome"/>
</dbReference>
<keyword evidence="4" id="KW-0456">Lyase</keyword>
<comment type="similarity">
    <text evidence="1">Belongs to the Gfa family.</text>
</comment>
<protein>
    <submittedName>
        <fullName evidence="6">GFA family protein</fullName>
    </submittedName>
</protein>
<organism evidence="6 7">
    <name type="scientific">Pseudomonas benzenivorans</name>
    <dbReference type="NCBI Taxonomy" id="556533"/>
    <lineage>
        <taxon>Bacteria</taxon>
        <taxon>Pseudomonadati</taxon>
        <taxon>Pseudomonadota</taxon>
        <taxon>Gammaproteobacteria</taxon>
        <taxon>Pseudomonadales</taxon>
        <taxon>Pseudomonadaceae</taxon>
        <taxon>Pseudomonas</taxon>
    </lineage>
</organism>
<proteinExistence type="inferred from homology"/>
<reference evidence="6 7" key="1">
    <citation type="submission" date="2023-11" db="EMBL/GenBank/DDBJ databases">
        <title>Complete genome of Pseudomonas benzenivorans BA3361.</title>
        <authorList>
            <person name="Shin S.Y."/>
            <person name="Song J."/>
            <person name="Kang H."/>
        </authorList>
    </citation>
    <scope>NUCLEOTIDE SEQUENCE [LARGE SCALE GENOMIC DNA]</scope>
    <source>
        <strain evidence="6 7">HNIBRBA3361</strain>
    </source>
</reference>
<evidence type="ECO:0000256" key="1">
    <source>
        <dbReference type="ARBA" id="ARBA00005495"/>
    </source>
</evidence>
<accession>A0ABZ0PW99</accession>
<gene>
    <name evidence="6" type="ORF">SBP02_01505</name>
</gene>
<dbReference type="InterPro" id="IPR006913">
    <property type="entry name" value="CENP-V/GFA"/>
</dbReference>
<evidence type="ECO:0000313" key="6">
    <source>
        <dbReference type="EMBL" id="WPC05457.1"/>
    </source>
</evidence>
<dbReference type="PROSITE" id="PS51891">
    <property type="entry name" value="CENP_V_GFA"/>
    <property type="match status" value="1"/>
</dbReference>
<dbReference type="RefSeq" id="WP_318644655.1">
    <property type="nucleotide sequence ID" value="NZ_CP137892.1"/>
</dbReference>
<evidence type="ECO:0000256" key="2">
    <source>
        <dbReference type="ARBA" id="ARBA00022723"/>
    </source>
</evidence>
<dbReference type="EMBL" id="CP137892">
    <property type="protein sequence ID" value="WPC05457.1"/>
    <property type="molecule type" value="Genomic_DNA"/>
</dbReference>
<evidence type="ECO:0000259" key="5">
    <source>
        <dbReference type="PROSITE" id="PS51891"/>
    </source>
</evidence>
<dbReference type="Gene3D" id="3.90.1590.10">
    <property type="entry name" value="glutathione-dependent formaldehyde- activating enzyme (gfa)"/>
    <property type="match status" value="1"/>
</dbReference>
<dbReference type="PANTHER" id="PTHR33337">
    <property type="entry name" value="GFA DOMAIN-CONTAINING PROTEIN"/>
    <property type="match status" value="1"/>
</dbReference>
<keyword evidence="7" id="KW-1185">Reference proteome</keyword>
<sequence>MTIEKGSCHCGAVRWEFFLPIKTVVKCHCSNCRKLQGSDYSTWVVVPGEQYSITQGSEKITKYQANEKSSKNFCSNCGTAVFLSNGKHFPGNVVLALGALESYSEELSPKIQVYTSNKAEWVRLHDDEPVIS</sequence>
<name>A0ABZ0PW99_9PSED</name>
<dbReference type="SUPFAM" id="SSF51316">
    <property type="entry name" value="Mss4-like"/>
    <property type="match status" value="1"/>
</dbReference>
<dbReference type="InterPro" id="IPR011057">
    <property type="entry name" value="Mss4-like_sf"/>
</dbReference>
<feature type="domain" description="CENP-V/GFA" evidence="5">
    <location>
        <begin position="4"/>
        <end position="122"/>
    </location>
</feature>